<keyword evidence="1" id="KW-0812">Transmembrane</keyword>
<dbReference type="AlphaFoldDB" id="A0A2S0K3A8"/>
<accession>A0A2S0K3A8</accession>
<name>A0A2S0K3A8_LYSSH</name>
<dbReference type="EMBL" id="UFSZ01000001">
    <property type="protein sequence ID" value="SUV16255.1"/>
    <property type="molecule type" value="Genomic_DNA"/>
</dbReference>
<sequence>MNFFLQFVVVLLFVSFFHFINQMLLLKKNDFKLQWKSVLILISMSIVITLLLNIPSRVQDFEFPL</sequence>
<dbReference type="RefSeq" id="WP_024361516.1">
    <property type="nucleotide sequence ID" value="NZ_CP019980.1"/>
</dbReference>
<protein>
    <submittedName>
        <fullName evidence="2">Uncharacterized protein</fullName>
    </submittedName>
</protein>
<reference evidence="2 4" key="1">
    <citation type="submission" date="2017-03" db="EMBL/GenBank/DDBJ databases">
        <title>The whole genome sequencing and assembly of Lysinibacillus sphaericus DSM 28T strain.</title>
        <authorList>
            <person name="Lee Y.-J."/>
            <person name="Yi H."/>
            <person name="Bahn Y.-S."/>
            <person name="Kim J.F."/>
            <person name="Lee D.-W."/>
        </authorList>
    </citation>
    <scope>NUCLEOTIDE SEQUENCE [LARGE SCALE GENOMIC DNA]</scope>
    <source>
        <strain evidence="2 4">DSM 28</strain>
    </source>
</reference>
<feature type="transmembrane region" description="Helical" evidence="1">
    <location>
        <begin position="6"/>
        <end position="26"/>
    </location>
</feature>
<evidence type="ECO:0000313" key="4">
    <source>
        <dbReference type="Proteomes" id="UP000238825"/>
    </source>
</evidence>
<organism evidence="2 4">
    <name type="scientific">Lysinibacillus sphaericus</name>
    <name type="common">Bacillus sphaericus</name>
    <dbReference type="NCBI Taxonomy" id="1421"/>
    <lineage>
        <taxon>Bacteria</taxon>
        <taxon>Bacillati</taxon>
        <taxon>Bacillota</taxon>
        <taxon>Bacilli</taxon>
        <taxon>Bacillales</taxon>
        <taxon>Bacillaceae</taxon>
        <taxon>Lysinibacillus</taxon>
    </lineage>
</organism>
<evidence type="ECO:0000313" key="2">
    <source>
        <dbReference type="EMBL" id="AVK97818.1"/>
    </source>
</evidence>
<dbReference type="Proteomes" id="UP000238825">
    <property type="component" value="Chromosome"/>
</dbReference>
<gene>
    <name evidence="2" type="ORF">LS41612_16790</name>
    <name evidence="3" type="ORF">NCTC10338_01332</name>
</gene>
<evidence type="ECO:0000313" key="5">
    <source>
        <dbReference type="Proteomes" id="UP000255295"/>
    </source>
</evidence>
<keyword evidence="1" id="KW-1133">Transmembrane helix</keyword>
<evidence type="ECO:0000256" key="1">
    <source>
        <dbReference type="SAM" id="Phobius"/>
    </source>
</evidence>
<reference evidence="3 5" key="2">
    <citation type="submission" date="2018-06" db="EMBL/GenBank/DDBJ databases">
        <authorList>
            <consortium name="Pathogen Informatics"/>
            <person name="Doyle S."/>
        </authorList>
    </citation>
    <scope>NUCLEOTIDE SEQUENCE [LARGE SCALE GENOMIC DNA]</scope>
    <source>
        <strain evidence="3 5">NCTC10338</strain>
    </source>
</reference>
<feature type="transmembrane region" description="Helical" evidence="1">
    <location>
        <begin position="38"/>
        <end position="56"/>
    </location>
</feature>
<keyword evidence="1" id="KW-0472">Membrane</keyword>
<evidence type="ECO:0000313" key="3">
    <source>
        <dbReference type="EMBL" id="SUV16255.1"/>
    </source>
</evidence>
<dbReference type="GeneID" id="48277857"/>
<dbReference type="EMBL" id="CP019980">
    <property type="protein sequence ID" value="AVK97818.1"/>
    <property type="molecule type" value="Genomic_DNA"/>
</dbReference>
<proteinExistence type="predicted"/>
<dbReference type="Proteomes" id="UP000255295">
    <property type="component" value="Unassembled WGS sequence"/>
</dbReference>